<dbReference type="GO" id="GO:0016740">
    <property type="term" value="F:transferase activity"/>
    <property type="evidence" value="ECO:0007669"/>
    <property type="project" value="UniProtKB-KW"/>
</dbReference>
<protein>
    <submittedName>
        <fullName evidence="3">Sulfotransferase domain-containing protein</fullName>
    </submittedName>
</protein>
<feature type="coiled-coil region" evidence="1">
    <location>
        <begin position="154"/>
        <end position="181"/>
    </location>
</feature>
<evidence type="ECO:0000313" key="4">
    <source>
        <dbReference type="Proteomes" id="UP000199031"/>
    </source>
</evidence>
<keyword evidence="1" id="KW-0175">Coiled coil</keyword>
<dbReference type="Proteomes" id="UP000199031">
    <property type="component" value="Unassembled WGS sequence"/>
</dbReference>
<organism evidence="3 4">
    <name type="scientific">Parafilimonas terrae</name>
    <dbReference type="NCBI Taxonomy" id="1465490"/>
    <lineage>
        <taxon>Bacteria</taxon>
        <taxon>Pseudomonadati</taxon>
        <taxon>Bacteroidota</taxon>
        <taxon>Chitinophagia</taxon>
        <taxon>Chitinophagales</taxon>
        <taxon>Chitinophagaceae</taxon>
        <taxon>Parafilimonas</taxon>
    </lineage>
</organism>
<dbReference type="PANTHER" id="PTHR32175:SF26">
    <property type="entry name" value="PROTEIN, PUTATIVE, EXPRESSED-RELATED"/>
    <property type="match status" value="1"/>
</dbReference>
<accession>A0A1I5UUS6</accession>
<proteinExistence type="predicted"/>
<dbReference type="PANTHER" id="PTHR32175">
    <property type="entry name" value="PROTEIN, PUTATIVE, EXPRESSED-RELATED"/>
    <property type="match status" value="1"/>
</dbReference>
<dbReference type="SUPFAM" id="SSF52540">
    <property type="entry name" value="P-loop containing nucleoside triphosphate hydrolases"/>
    <property type="match status" value="1"/>
</dbReference>
<keyword evidence="4" id="KW-1185">Reference proteome</keyword>
<evidence type="ECO:0000256" key="1">
    <source>
        <dbReference type="SAM" id="Coils"/>
    </source>
</evidence>
<sequence>MTKFIIFTLPRTGSTLLSKSLNRHPEIFCDDEIFHFSFRDYFSPNQFRFLKIPLLPKKINYIINYPATYLRLPSFLKKYFSNKEDENFKARGFKLMYYQTLYMPGLINYLKKNNIKVILLLRENILRNALSDLRARATGIYHNQDDNEAQRSGMAKLNVDINALQQKMNDIIRQNNLLENIVSDMDYIKIRYEDFAEWDATINKIASFLQVSQTVVTAGAKKLNPDALQDMIENYTEVETWLKQNNYAAFTA</sequence>
<dbReference type="RefSeq" id="WP_090657197.1">
    <property type="nucleotide sequence ID" value="NZ_FOXQ01000004.1"/>
</dbReference>
<dbReference type="Pfam" id="PF00685">
    <property type="entry name" value="Sulfotransfer_1"/>
    <property type="match status" value="1"/>
</dbReference>
<dbReference type="InterPro" id="IPR027417">
    <property type="entry name" value="P-loop_NTPase"/>
</dbReference>
<reference evidence="3 4" key="1">
    <citation type="submission" date="2016-10" db="EMBL/GenBank/DDBJ databases">
        <authorList>
            <person name="de Groot N.N."/>
        </authorList>
    </citation>
    <scope>NUCLEOTIDE SEQUENCE [LARGE SCALE GENOMIC DNA]</scope>
    <source>
        <strain evidence="3 4">DSM 28286</strain>
    </source>
</reference>
<evidence type="ECO:0000259" key="2">
    <source>
        <dbReference type="Pfam" id="PF00685"/>
    </source>
</evidence>
<dbReference type="AlphaFoldDB" id="A0A1I5UUS6"/>
<dbReference type="Gene3D" id="3.40.50.300">
    <property type="entry name" value="P-loop containing nucleotide triphosphate hydrolases"/>
    <property type="match status" value="1"/>
</dbReference>
<keyword evidence="3" id="KW-0808">Transferase</keyword>
<dbReference type="STRING" id="1465490.SAMN05444277_10448"/>
<evidence type="ECO:0000313" key="3">
    <source>
        <dbReference type="EMBL" id="SFP98948.1"/>
    </source>
</evidence>
<name>A0A1I5UUS6_9BACT</name>
<dbReference type="EMBL" id="FOXQ01000004">
    <property type="protein sequence ID" value="SFP98948.1"/>
    <property type="molecule type" value="Genomic_DNA"/>
</dbReference>
<gene>
    <name evidence="3" type="ORF">SAMN05444277_10448</name>
</gene>
<dbReference type="InterPro" id="IPR000863">
    <property type="entry name" value="Sulfotransferase_dom"/>
</dbReference>
<feature type="domain" description="Sulfotransferase" evidence="2">
    <location>
        <begin position="2"/>
        <end position="218"/>
    </location>
</feature>
<dbReference type="OrthoDB" id="1435519at2"/>
<dbReference type="InterPro" id="IPR052796">
    <property type="entry name" value="Nod_factor_sulfotransferase"/>
</dbReference>